<feature type="transmembrane region" description="Helical" evidence="19">
    <location>
        <begin position="99"/>
        <end position="120"/>
    </location>
</feature>
<comment type="cofactor">
    <cofactor evidence="18">
        <name>Mg(2+)</name>
        <dbReference type="ChEBI" id="CHEBI:18420"/>
    </cofactor>
    <text evidence="18">Mn(2+), Zn(2+), Cd(2+) and Co(2+) support activity to lesser extents.</text>
</comment>
<reference evidence="20 21" key="1">
    <citation type="submission" date="2020-05" db="EMBL/GenBank/DDBJ databases">
        <title>Gimesia benthica sp. nov., a novel planctomycete isolated from a deep-sea water sample of the Northwest Indian Ocean.</title>
        <authorList>
            <person name="Wang J."/>
            <person name="Ruan C."/>
            <person name="Song L."/>
            <person name="Zhu Y."/>
            <person name="Li A."/>
            <person name="Zheng X."/>
            <person name="Wang L."/>
            <person name="Lu Z."/>
            <person name="Huang Y."/>
            <person name="Du W."/>
            <person name="Zhou Y."/>
            <person name="Huang L."/>
            <person name="Dai X."/>
        </authorList>
    </citation>
    <scope>NUCLEOTIDE SEQUENCE [LARGE SCALE GENOMIC DNA]</scope>
    <source>
        <strain evidence="20 21">YYQ-30</strain>
    </source>
</reference>
<feature type="binding site" evidence="16">
    <location>
        <position position="12"/>
    </location>
    <ligand>
        <name>substrate</name>
    </ligand>
</feature>
<dbReference type="GO" id="GO:0016301">
    <property type="term" value="F:kinase activity"/>
    <property type="evidence" value="ECO:0007669"/>
    <property type="project" value="UniProtKB-KW"/>
</dbReference>
<evidence type="ECO:0000256" key="8">
    <source>
        <dbReference type="ARBA" id="ARBA00022777"/>
    </source>
</evidence>
<comment type="similarity">
    <text evidence="2">Belongs to the bacterial diacylglycerol kinase family.</text>
</comment>
<dbReference type="InterPro" id="IPR036945">
    <property type="entry name" value="DAGK_sf"/>
</dbReference>
<evidence type="ECO:0000256" key="5">
    <source>
        <dbReference type="ARBA" id="ARBA00022679"/>
    </source>
</evidence>
<dbReference type="InterPro" id="IPR000829">
    <property type="entry name" value="DAGK"/>
</dbReference>
<feature type="binding site" evidence="16">
    <location>
        <position position="72"/>
    </location>
    <ligand>
        <name>substrate</name>
    </ligand>
</feature>
<evidence type="ECO:0000256" key="1">
    <source>
        <dbReference type="ARBA" id="ARBA00004651"/>
    </source>
</evidence>
<keyword evidence="14" id="KW-1208">Phospholipid metabolism</keyword>
<dbReference type="EMBL" id="JABFBC010000001">
    <property type="protein sequence ID" value="NNU79456.1"/>
    <property type="molecule type" value="Genomic_DNA"/>
</dbReference>
<dbReference type="GO" id="GO:0008654">
    <property type="term" value="P:phospholipid biosynthetic process"/>
    <property type="evidence" value="ECO:0007669"/>
    <property type="project" value="UniProtKB-KW"/>
</dbReference>
<organism evidence="20 21">
    <name type="scientific">Halovulum dunhuangense</name>
    <dbReference type="NCBI Taxonomy" id="1505036"/>
    <lineage>
        <taxon>Bacteria</taxon>
        <taxon>Pseudomonadati</taxon>
        <taxon>Pseudomonadota</taxon>
        <taxon>Alphaproteobacteria</taxon>
        <taxon>Rhodobacterales</taxon>
        <taxon>Paracoccaceae</taxon>
        <taxon>Halovulum</taxon>
    </lineage>
</organism>
<dbReference type="PANTHER" id="PTHR34299">
    <property type="entry name" value="DIACYLGLYCEROL KINASE"/>
    <property type="match status" value="1"/>
</dbReference>
<evidence type="ECO:0000256" key="13">
    <source>
        <dbReference type="ARBA" id="ARBA00023209"/>
    </source>
</evidence>
<evidence type="ECO:0000256" key="19">
    <source>
        <dbReference type="SAM" id="Phobius"/>
    </source>
</evidence>
<evidence type="ECO:0000256" key="17">
    <source>
        <dbReference type="PIRSR" id="PIRSR600829-3"/>
    </source>
</evidence>
<dbReference type="Proteomes" id="UP000572377">
    <property type="component" value="Unassembled WGS sequence"/>
</dbReference>
<evidence type="ECO:0000256" key="16">
    <source>
        <dbReference type="PIRSR" id="PIRSR600829-2"/>
    </source>
</evidence>
<dbReference type="Gene3D" id="1.10.287.3610">
    <property type="match status" value="1"/>
</dbReference>
<keyword evidence="6 19" id="KW-0812">Transmembrane</keyword>
<feature type="transmembrane region" description="Helical" evidence="19">
    <location>
        <begin position="56"/>
        <end position="78"/>
    </location>
</feature>
<evidence type="ECO:0000256" key="18">
    <source>
        <dbReference type="PIRSR" id="PIRSR600829-4"/>
    </source>
</evidence>
<keyword evidence="12 19" id="KW-0472">Membrane</keyword>
<keyword evidence="18" id="KW-0460">Magnesium</keyword>
<dbReference type="GO" id="GO:0046872">
    <property type="term" value="F:metal ion binding"/>
    <property type="evidence" value="ECO:0007669"/>
    <property type="project" value="UniProtKB-KW"/>
</dbReference>
<feature type="binding site" evidence="16">
    <location>
        <begin position="26"/>
        <end position="29"/>
    </location>
    <ligand>
        <name>substrate</name>
    </ligand>
</feature>
<dbReference type="PANTHER" id="PTHR34299:SF1">
    <property type="entry name" value="DIACYLGLYCEROL KINASE"/>
    <property type="match status" value="1"/>
</dbReference>
<feature type="binding site" evidence="17">
    <location>
        <position position="32"/>
    </location>
    <ligand>
        <name>ATP</name>
        <dbReference type="ChEBI" id="CHEBI:30616"/>
    </ligand>
</feature>
<evidence type="ECO:0000256" key="6">
    <source>
        <dbReference type="ARBA" id="ARBA00022692"/>
    </source>
</evidence>
<keyword evidence="8 20" id="KW-0418">Kinase</keyword>
<name>A0A849KYS3_9RHOB</name>
<evidence type="ECO:0000256" key="7">
    <source>
        <dbReference type="ARBA" id="ARBA00022741"/>
    </source>
</evidence>
<dbReference type="Pfam" id="PF01219">
    <property type="entry name" value="DAGK_prokar"/>
    <property type="match status" value="1"/>
</dbReference>
<feature type="binding site" evidence="18">
    <location>
        <position position="79"/>
    </location>
    <ligand>
        <name>a divalent metal cation</name>
        <dbReference type="ChEBI" id="CHEBI:60240"/>
    </ligand>
</feature>
<keyword evidence="3" id="KW-1003">Cell membrane</keyword>
<proteinExistence type="inferred from homology"/>
<dbReference type="AlphaFoldDB" id="A0A849KYS3"/>
<accession>A0A849KYS3</accession>
<feature type="active site" description="Proton acceptor" evidence="15">
    <location>
        <position position="72"/>
    </location>
</feature>
<gene>
    <name evidence="20" type="ORF">HMH01_03300</name>
</gene>
<evidence type="ECO:0000256" key="12">
    <source>
        <dbReference type="ARBA" id="ARBA00023136"/>
    </source>
</evidence>
<feature type="binding site" evidence="17">
    <location>
        <position position="12"/>
    </location>
    <ligand>
        <name>ATP</name>
        <dbReference type="ChEBI" id="CHEBI:30616"/>
    </ligand>
</feature>
<comment type="subcellular location">
    <subcellularLocation>
        <location evidence="1">Cell membrane</location>
        <topology evidence="1">Multi-pass membrane protein</topology>
    </subcellularLocation>
</comment>
<feature type="binding site" evidence="17">
    <location>
        <begin position="97"/>
        <end position="98"/>
    </location>
    <ligand>
        <name>ATP</name>
        <dbReference type="ChEBI" id="CHEBI:30616"/>
    </ligand>
</feature>
<evidence type="ECO:0000313" key="20">
    <source>
        <dbReference type="EMBL" id="NNU79456.1"/>
    </source>
</evidence>
<evidence type="ECO:0000256" key="10">
    <source>
        <dbReference type="ARBA" id="ARBA00022989"/>
    </source>
</evidence>
<keyword evidence="10 19" id="KW-1133">Transmembrane helix</keyword>
<keyword evidence="21" id="KW-1185">Reference proteome</keyword>
<keyword evidence="7 17" id="KW-0547">Nucleotide-binding</keyword>
<feature type="binding site" evidence="18">
    <location>
        <position position="32"/>
    </location>
    <ligand>
        <name>a divalent metal cation</name>
        <dbReference type="ChEBI" id="CHEBI:60240"/>
    </ligand>
</feature>
<evidence type="ECO:0000256" key="4">
    <source>
        <dbReference type="ARBA" id="ARBA00022516"/>
    </source>
</evidence>
<feature type="binding site" evidence="17">
    <location>
        <position position="79"/>
    </location>
    <ligand>
        <name>ATP</name>
        <dbReference type="ChEBI" id="CHEBI:30616"/>
    </ligand>
</feature>
<evidence type="ECO:0000256" key="14">
    <source>
        <dbReference type="ARBA" id="ARBA00023264"/>
    </source>
</evidence>
<evidence type="ECO:0000256" key="15">
    <source>
        <dbReference type="PIRSR" id="PIRSR600829-1"/>
    </source>
</evidence>
<evidence type="ECO:0000256" key="9">
    <source>
        <dbReference type="ARBA" id="ARBA00022840"/>
    </source>
</evidence>
<keyword evidence="18" id="KW-0479">Metal-binding</keyword>
<keyword evidence="4" id="KW-0444">Lipid biosynthesis</keyword>
<evidence type="ECO:0000256" key="2">
    <source>
        <dbReference type="ARBA" id="ARBA00005967"/>
    </source>
</evidence>
<evidence type="ECO:0000256" key="3">
    <source>
        <dbReference type="ARBA" id="ARBA00022475"/>
    </source>
</evidence>
<sequence>MKPTDADEDLPRLVQRKLHYSIAGLRETWKSEPSFRQWTALVAASDLAALALMDGAALALVLVLGFLLLAAELGNTAIEAVTDKASPDHHPLAAKAKDAASAMVFVTFVALATAWLALLLA</sequence>
<comment type="caution">
    <text evidence="20">The sequence shown here is derived from an EMBL/GenBank/DDBJ whole genome shotgun (WGS) entry which is preliminary data.</text>
</comment>
<dbReference type="GO" id="GO:0005886">
    <property type="term" value="C:plasma membrane"/>
    <property type="evidence" value="ECO:0007669"/>
    <property type="project" value="UniProtKB-SubCell"/>
</dbReference>
<dbReference type="GO" id="GO:0005524">
    <property type="term" value="F:ATP binding"/>
    <property type="evidence" value="ECO:0007669"/>
    <property type="project" value="UniProtKB-KW"/>
</dbReference>
<dbReference type="RefSeq" id="WP_171322462.1">
    <property type="nucleotide sequence ID" value="NZ_JABFBC010000001.1"/>
</dbReference>
<keyword evidence="9 17" id="KW-0067">ATP-binding</keyword>
<evidence type="ECO:0000313" key="21">
    <source>
        <dbReference type="Proteomes" id="UP000572377"/>
    </source>
</evidence>
<protein>
    <submittedName>
        <fullName evidence="20">Diacylglycerol kinase</fullName>
    </submittedName>
</protein>
<keyword evidence="5" id="KW-0808">Transferase</keyword>
<feature type="binding site" evidence="16">
    <location>
        <position position="101"/>
    </location>
    <ligand>
        <name>substrate</name>
    </ligand>
</feature>
<evidence type="ECO:0000256" key="11">
    <source>
        <dbReference type="ARBA" id="ARBA00023098"/>
    </source>
</evidence>
<feature type="binding site" evidence="17">
    <location>
        <position position="20"/>
    </location>
    <ligand>
        <name>ATP</name>
        <dbReference type="ChEBI" id="CHEBI:30616"/>
    </ligand>
</feature>
<keyword evidence="11" id="KW-0443">Lipid metabolism</keyword>
<keyword evidence="13" id="KW-0594">Phospholipid biosynthesis</keyword>